<feature type="region of interest" description="Disordered" evidence="1">
    <location>
        <begin position="33"/>
        <end position="66"/>
    </location>
</feature>
<gene>
    <name evidence="4" type="ORF">C4B60_20255</name>
</gene>
<comment type="caution">
    <text evidence="4">The sequence shown here is derived from an EMBL/GenBank/DDBJ whole genome shotgun (WGS) entry which is preliminary data.</text>
</comment>
<dbReference type="PROSITE" id="PS50234">
    <property type="entry name" value="VWFA"/>
    <property type="match status" value="1"/>
</dbReference>
<evidence type="ECO:0000256" key="1">
    <source>
        <dbReference type="SAM" id="MobiDB-lite"/>
    </source>
</evidence>
<accession>A0A2S5G6P3</accession>
<dbReference type="AlphaFoldDB" id="A0A2S5G6P3"/>
<feature type="signal peptide" evidence="2">
    <location>
        <begin position="1"/>
        <end position="28"/>
    </location>
</feature>
<evidence type="ECO:0000259" key="3">
    <source>
        <dbReference type="PROSITE" id="PS50234"/>
    </source>
</evidence>
<evidence type="ECO:0000313" key="4">
    <source>
        <dbReference type="EMBL" id="PPA68650.1"/>
    </source>
</evidence>
<evidence type="ECO:0000256" key="2">
    <source>
        <dbReference type="SAM" id="SignalP"/>
    </source>
</evidence>
<name>A0A2S5G6P3_9BACL</name>
<dbReference type="Pfam" id="PF13519">
    <property type="entry name" value="VWA_2"/>
    <property type="match status" value="1"/>
</dbReference>
<dbReference type="SMART" id="SM00327">
    <property type="entry name" value="VWA"/>
    <property type="match status" value="1"/>
</dbReference>
<keyword evidence="2" id="KW-0732">Signal</keyword>
<dbReference type="SUPFAM" id="SSF53300">
    <property type="entry name" value="vWA-like"/>
    <property type="match status" value="1"/>
</dbReference>
<keyword evidence="5" id="KW-1185">Reference proteome</keyword>
<feature type="domain" description="VWFA" evidence="3">
    <location>
        <begin position="179"/>
        <end position="370"/>
    </location>
</feature>
<dbReference type="Gene3D" id="3.40.50.410">
    <property type="entry name" value="von Willebrand factor, type A domain"/>
    <property type="match status" value="1"/>
</dbReference>
<sequence length="480" mass="54093">MGRCMTGGYYMRKARGLLIALLSIALVACQNDEAQQNPEAPEEQDTPAEEPESDGTSDDVAEEDSNQEDIVTLVEQMNLDAPPETVQEVINQEVGSLNGINLHHLDRDESHKLLIEEYGDFPRLPEEPTEEELDAYFTYLYSLVKNSFPDPKDVLDFLTFELSGTPEADPRYSFKENYNIEVILDASGSMAAYAGEETRMELAKREITSFLSSVPEEANVSLRVYGHEGTGSDEDKEKSCSVIEEVYERSSYDEAEFANALDRFEPAGWTPVAGALESAKESFEGLDGEENTNLIYLVSDGIETCDGDPVAVAKSFAESNISPIINVIGFNADADAQRQLQEVAKEANGMFSNVNNADELKEEFNHSDEVLKRWEQWKRDADKEITRDSIDSSKAITKFYNQWSSASTNLNLNLGRALDYLENEEIITYDHKMALRDRQRELEPITSGIRNDLRDELKEAQKEGLDSMRQKLEERYPDEE</sequence>
<dbReference type="InterPro" id="IPR002035">
    <property type="entry name" value="VWF_A"/>
</dbReference>
<evidence type="ECO:0000313" key="5">
    <source>
        <dbReference type="Proteomes" id="UP000239047"/>
    </source>
</evidence>
<dbReference type="InterPro" id="IPR036465">
    <property type="entry name" value="vWFA_dom_sf"/>
</dbReference>
<reference evidence="4 5" key="1">
    <citation type="submission" date="2018-02" db="EMBL/GenBank/DDBJ databases">
        <title>Jeotgalibacillus proteolyticum sp. nov. a protease producing bacterium isolated from ocean sediments of Laizhou Bay.</title>
        <authorList>
            <person name="Li Y."/>
        </authorList>
    </citation>
    <scope>NUCLEOTIDE SEQUENCE [LARGE SCALE GENOMIC DNA]</scope>
    <source>
        <strain evidence="4 5">22-7</strain>
    </source>
</reference>
<feature type="chain" id="PRO_5039010610" description="VWFA domain-containing protein" evidence="2">
    <location>
        <begin position="29"/>
        <end position="480"/>
    </location>
</feature>
<dbReference type="PROSITE" id="PS51257">
    <property type="entry name" value="PROKAR_LIPOPROTEIN"/>
    <property type="match status" value="1"/>
</dbReference>
<dbReference type="Proteomes" id="UP000239047">
    <property type="component" value="Unassembled WGS sequence"/>
</dbReference>
<organism evidence="4 5">
    <name type="scientific">Jeotgalibacillus proteolyticus</name>
    <dbReference type="NCBI Taxonomy" id="2082395"/>
    <lineage>
        <taxon>Bacteria</taxon>
        <taxon>Bacillati</taxon>
        <taxon>Bacillota</taxon>
        <taxon>Bacilli</taxon>
        <taxon>Bacillales</taxon>
        <taxon>Caryophanaceae</taxon>
        <taxon>Jeotgalibacillus</taxon>
    </lineage>
</organism>
<proteinExistence type="predicted"/>
<protein>
    <recommendedName>
        <fullName evidence="3">VWFA domain-containing protein</fullName>
    </recommendedName>
</protein>
<feature type="region of interest" description="Disordered" evidence="1">
    <location>
        <begin position="446"/>
        <end position="480"/>
    </location>
</feature>
<dbReference type="EMBL" id="PREZ01000010">
    <property type="protein sequence ID" value="PPA68650.1"/>
    <property type="molecule type" value="Genomic_DNA"/>
</dbReference>
<feature type="compositionally biased region" description="Acidic residues" evidence="1">
    <location>
        <begin position="40"/>
        <end position="66"/>
    </location>
</feature>
<feature type="compositionally biased region" description="Basic and acidic residues" evidence="1">
    <location>
        <begin position="451"/>
        <end position="480"/>
    </location>
</feature>
<dbReference type="OrthoDB" id="9783818at2"/>